<gene>
    <name evidence="4" type="ORF">BKA67DRAFT_519541</name>
</gene>
<dbReference type="GO" id="GO:0008270">
    <property type="term" value="F:zinc ion binding"/>
    <property type="evidence" value="ECO:0007669"/>
    <property type="project" value="InterPro"/>
</dbReference>
<comment type="caution">
    <text evidence="4">The sequence shown here is derived from an EMBL/GenBank/DDBJ whole genome shotgun (WGS) entry which is preliminary data.</text>
</comment>
<keyword evidence="2" id="KW-0539">Nucleus</keyword>
<dbReference type="InterPro" id="IPR036864">
    <property type="entry name" value="Zn2-C6_fun-type_DNA-bd_sf"/>
</dbReference>
<dbReference type="GO" id="GO:0000981">
    <property type="term" value="F:DNA-binding transcription factor activity, RNA polymerase II-specific"/>
    <property type="evidence" value="ECO:0007669"/>
    <property type="project" value="InterPro"/>
</dbReference>
<dbReference type="RefSeq" id="XP_045957538.1">
    <property type="nucleotide sequence ID" value="XM_046098103.1"/>
</dbReference>
<dbReference type="PANTHER" id="PTHR37534">
    <property type="entry name" value="TRANSCRIPTIONAL ACTIVATOR PROTEIN UGA3"/>
    <property type="match status" value="1"/>
</dbReference>
<evidence type="ECO:0000256" key="2">
    <source>
        <dbReference type="ARBA" id="ARBA00023242"/>
    </source>
</evidence>
<reference evidence="4" key="1">
    <citation type="journal article" date="2021" name="Nat. Commun.">
        <title>Genetic determinants of endophytism in the Arabidopsis root mycobiome.</title>
        <authorList>
            <person name="Mesny F."/>
            <person name="Miyauchi S."/>
            <person name="Thiergart T."/>
            <person name="Pickel B."/>
            <person name="Atanasova L."/>
            <person name="Karlsson M."/>
            <person name="Huettel B."/>
            <person name="Barry K.W."/>
            <person name="Haridas S."/>
            <person name="Chen C."/>
            <person name="Bauer D."/>
            <person name="Andreopoulos W."/>
            <person name="Pangilinan J."/>
            <person name="LaButti K."/>
            <person name="Riley R."/>
            <person name="Lipzen A."/>
            <person name="Clum A."/>
            <person name="Drula E."/>
            <person name="Henrissat B."/>
            <person name="Kohler A."/>
            <person name="Grigoriev I.V."/>
            <person name="Martin F.M."/>
            <person name="Hacquard S."/>
        </authorList>
    </citation>
    <scope>NUCLEOTIDE SEQUENCE</scope>
    <source>
        <strain evidence="4">MPI-SDFR-AT-0073</strain>
    </source>
</reference>
<dbReference type="GeneID" id="70126995"/>
<proteinExistence type="predicted"/>
<dbReference type="SMART" id="SM00066">
    <property type="entry name" value="GAL4"/>
    <property type="match status" value="1"/>
</dbReference>
<dbReference type="SUPFAM" id="SSF57701">
    <property type="entry name" value="Zn2/Cys6 DNA-binding domain"/>
    <property type="match status" value="1"/>
</dbReference>
<keyword evidence="5" id="KW-1185">Reference proteome</keyword>
<evidence type="ECO:0000256" key="1">
    <source>
        <dbReference type="ARBA" id="ARBA00004123"/>
    </source>
</evidence>
<dbReference type="Pfam" id="PF11951">
    <property type="entry name" value="Fungal_trans_2"/>
    <property type="match status" value="1"/>
</dbReference>
<comment type="subcellular location">
    <subcellularLocation>
        <location evidence="1">Nucleus</location>
    </subcellularLocation>
</comment>
<protein>
    <submittedName>
        <fullName evidence="4">Fungal-specific transcription factor domain-containing protein</fullName>
    </submittedName>
</protein>
<dbReference type="GO" id="GO:0000976">
    <property type="term" value="F:transcription cis-regulatory region binding"/>
    <property type="evidence" value="ECO:0007669"/>
    <property type="project" value="TreeGrafter"/>
</dbReference>
<dbReference type="Gene3D" id="4.10.240.10">
    <property type="entry name" value="Zn(2)-C6 fungal-type DNA-binding domain"/>
    <property type="match status" value="1"/>
</dbReference>
<dbReference type="PANTHER" id="PTHR37534:SF39">
    <property type="entry name" value="TRANSCRIPTION FACTOR DOMAIN-CONTAINING PROTEIN"/>
    <property type="match status" value="1"/>
</dbReference>
<dbReference type="OrthoDB" id="5130013at2759"/>
<evidence type="ECO:0000259" key="3">
    <source>
        <dbReference type="PROSITE" id="PS50048"/>
    </source>
</evidence>
<dbReference type="Proteomes" id="UP000758603">
    <property type="component" value="Unassembled WGS sequence"/>
</dbReference>
<evidence type="ECO:0000313" key="4">
    <source>
        <dbReference type="EMBL" id="KAH6653261.1"/>
    </source>
</evidence>
<dbReference type="PROSITE" id="PS00463">
    <property type="entry name" value="ZN2_CY6_FUNGAL_1"/>
    <property type="match status" value="1"/>
</dbReference>
<sequence length="493" mass="55934">MKARKGCWTCHARKVQCDGARPVCEKCVRGRRECQGYKTRLSWPREGDKKRAITGYAPPVAVYPTPEAKHFFINTTWQDIKLHRHVYLQKQSLHLIRPTSPWCQTTVAVNHLDLVHYFLDSAYLSLVTFGANTTTQVRDTLMRMALARDTTPGLALFYALLAFSSLRRNGIHQQAIQFKVLALQFLSASARGGGPLDSTAAIQHVAASMLLSAFEILLPSESSGEWLWYLLGAMEIIQATRLEDQLQDGDIAYLLEWVYYHNALSRFSMHHWRHKSLSPDRDSPNDSTTRGRQYSYITKHRQLWPSPNPAYAILNLLSEICDTLLDPRDPRTQTEAYKSRVKALEQRVESPIIIPDSTTPEDDSIAAAKRYHLATQIYFARASQDPWEPPSARLDSLVDRAFIPHVGSTSCVHFFPLFILACEARTDERRAIVLEILDQSESRTRIRSMKGLKSVILSIWVQQDLHADNDLLTSYYGIMSTVISSGNALPSFV</sequence>
<dbReference type="EMBL" id="JAGPXC010000005">
    <property type="protein sequence ID" value="KAH6653261.1"/>
    <property type="molecule type" value="Genomic_DNA"/>
</dbReference>
<dbReference type="Pfam" id="PF00172">
    <property type="entry name" value="Zn_clus"/>
    <property type="match status" value="1"/>
</dbReference>
<dbReference type="PROSITE" id="PS50048">
    <property type="entry name" value="ZN2_CY6_FUNGAL_2"/>
    <property type="match status" value="1"/>
</dbReference>
<dbReference type="CDD" id="cd00067">
    <property type="entry name" value="GAL4"/>
    <property type="match status" value="1"/>
</dbReference>
<dbReference type="GO" id="GO:0005634">
    <property type="term" value="C:nucleus"/>
    <property type="evidence" value="ECO:0007669"/>
    <property type="project" value="UniProtKB-SubCell"/>
</dbReference>
<dbReference type="GO" id="GO:0045944">
    <property type="term" value="P:positive regulation of transcription by RNA polymerase II"/>
    <property type="evidence" value="ECO:0007669"/>
    <property type="project" value="TreeGrafter"/>
</dbReference>
<organism evidence="4 5">
    <name type="scientific">Truncatella angustata</name>
    <dbReference type="NCBI Taxonomy" id="152316"/>
    <lineage>
        <taxon>Eukaryota</taxon>
        <taxon>Fungi</taxon>
        <taxon>Dikarya</taxon>
        <taxon>Ascomycota</taxon>
        <taxon>Pezizomycotina</taxon>
        <taxon>Sordariomycetes</taxon>
        <taxon>Xylariomycetidae</taxon>
        <taxon>Amphisphaeriales</taxon>
        <taxon>Sporocadaceae</taxon>
        <taxon>Truncatella</taxon>
    </lineage>
</organism>
<dbReference type="InterPro" id="IPR021858">
    <property type="entry name" value="Fun_TF"/>
</dbReference>
<evidence type="ECO:0000313" key="5">
    <source>
        <dbReference type="Proteomes" id="UP000758603"/>
    </source>
</evidence>
<accession>A0A9P8UJE0</accession>
<dbReference type="InterPro" id="IPR001138">
    <property type="entry name" value="Zn2Cys6_DnaBD"/>
</dbReference>
<dbReference type="AlphaFoldDB" id="A0A9P8UJE0"/>
<name>A0A9P8UJE0_9PEZI</name>
<feature type="domain" description="Zn(2)-C6 fungal-type" evidence="3">
    <location>
        <begin position="6"/>
        <end position="34"/>
    </location>
</feature>